<organism evidence="1 2">
    <name type="scientific">Dioscorea alata</name>
    <name type="common">Purple yam</name>
    <dbReference type="NCBI Taxonomy" id="55571"/>
    <lineage>
        <taxon>Eukaryota</taxon>
        <taxon>Viridiplantae</taxon>
        <taxon>Streptophyta</taxon>
        <taxon>Embryophyta</taxon>
        <taxon>Tracheophyta</taxon>
        <taxon>Spermatophyta</taxon>
        <taxon>Magnoliopsida</taxon>
        <taxon>Liliopsida</taxon>
        <taxon>Dioscoreales</taxon>
        <taxon>Dioscoreaceae</taxon>
        <taxon>Dioscorea</taxon>
    </lineage>
</organism>
<reference evidence="2" key="1">
    <citation type="journal article" date="2022" name="Nat. Commun.">
        <title>Chromosome evolution and the genetic basis of agronomically important traits in greater yam.</title>
        <authorList>
            <person name="Bredeson J.V."/>
            <person name="Lyons J.B."/>
            <person name="Oniyinde I.O."/>
            <person name="Okereke N.R."/>
            <person name="Kolade O."/>
            <person name="Nnabue I."/>
            <person name="Nwadili C.O."/>
            <person name="Hribova E."/>
            <person name="Parker M."/>
            <person name="Nwogha J."/>
            <person name="Shu S."/>
            <person name="Carlson J."/>
            <person name="Kariba R."/>
            <person name="Muthemba S."/>
            <person name="Knop K."/>
            <person name="Barton G.J."/>
            <person name="Sherwood A.V."/>
            <person name="Lopez-Montes A."/>
            <person name="Asiedu R."/>
            <person name="Jamnadass R."/>
            <person name="Muchugi A."/>
            <person name="Goodstein D."/>
            <person name="Egesi C.N."/>
            <person name="Featherston J."/>
            <person name="Asfaw A."/>
            <person name="Simpson G.G."/>
            <person name="Dolezel J."/>
            <person name="Hendre P.S."/>
            <person name="Van Deynze A."/>
            <person name="Kumar P.L."/>
            <person name="Obidiegwu J.E."/>
            <person name="Bhattacharjee R."/>
            <person name="Rokhsar D.S."/>
        </authorList>
    </citation>
    <scope>NUCLEOTIDE SEQUENCE [LARGE SCALE GENOMIC DNA]</scope>
    <source>
        <strain evidence="2">cv. TDa95/00328</strain>
    </source>
</reference>
<dbReference type="Proteomes" id="UP000827976">
    <property type="component" value="Chromosome 19"/>
</dbReference>
<name>A0ACB7TU44_DIOAL</name>
<evidence type="ECO:0000313" key="1">
    <source>
        <dbReference type="EMBL" id="KAH7652264.1"/>
    </source>
</evidence>
<protein>
    <submittedName>
        <fullName evidence="1">Heat shock transcription factor protein</fullName>
    </submittedName>
</protein>
<gene>
    <name evidence="1" type="ORF">IHE45_19G005500</name>
</gene>
<comment type="caution">
    <text evidence="1">The sequence shown here is derived from an EMBL/GenBank/DDBJ whole genome shotgun (WGS) entry which is preliminary data.</text>
</comment>
<accession>A0ACB7TU44</accession>
<evidence type="ECO:0000313" key="2">
    <source>
        <dbReference type="Proteomes" id="UP000827976"/>
    </source>
</evidence>
<dbReference type="EMBL" id="CM037029">
    <property type="protein sequence ID" value="KAH7652264.1"/>
    <property type="molecule type" value="Genomic_DNA"/>
</dbReference>
<keyword evidence="2" id="KW-1185">Reference proteome</keyword>
<sequence>MQTMDRLTNLVKEEFPADGLMPSSSSSSTFLPRPMDGLHELGPPPFLTKTFDVVDDPSTDRVVSWSRTNNSFVVWDPHTFAMTLLPRYFKHNNFSSFVRQLNTYGFRKVDPDRWEFASEGFLKGQKHLLKTIKRRKPPSHALPPQQQALGPFLEVGRFGLDGEIDRLRRDKNMLMSEIVKLRQEQQNTRAHLQALEARLQGTEQKQQQMMTFLARAMQNPDFLQQLIQQKERRKELEEAITKKRRRPIDRVPDPGGAESSGSRGLETELQDLYGYQVSELENLALEIQAYDRNMDGEEAYDEKQGGAGELTDDFWEELLNEGISEKSGAELQGQDDEDVNFLAEKLGYLSSTSPK</sequence>
<keyword evidence="1" id="KW-0346">Stress response</keyword>
<proteinExistence type="predicted"/>